<keyword evidence="4" id="KW-0496">Mitochondrion</keyword>
<protein>
    <recommendedName>
        <fullName evidence="6">Small ribosomal subunit protein bS16m</fullName>
    </recommendedName>
    <alternativeName>
        <fullName evidence="7">28S ribosomal protein S16, mitochondrial</fullName>
    </alternativeName>
</protein>
<evidence type="ECO:0000256" key="7">
    <source>
        <dbReference type="ARBA" id="ARBA00035438"/>
    </source>
</evidence>
<reference evidence="9" key="1">
    <citation type="submission" date="2019-05" db="EMBL/GenBank/DDBJ databases">
        <title>Annotation for the trematode Paragonimus heterotremus.</title>
        <authorList>
            <person name="Choi Y.-J."/>
        </authorList>
    </citation>
    <scope>NUCLEOTIDE SEQUENCE</scope>
    <source>
        <strain evidence="9">LC</strain>
    </source>
</reference>
<dbReference type="InterPro" id="IPR023803">
    <property type="entry name" value="Ribosomal_bS16_dom_sf"/>
</dbReference>
<dbReference type="EMBL" id="LUCH01005691">
    <property type="protein sequence ID" value="KAF5397859.1"/>
    <property type="molecule type" value="Genomic_DNA"/>
</dbReference>
<dbReference type="SUPFAM" id="SSF54565">
    <property type="entry name" value="Ribosomal protein S16"/>
    <property type="match status" value="1"/>
</dbReference>
<evidence type="ECO:0000256" key="1">
    <source>
        <dbReference type="ARBA" id="ARBA00004173"/>
    </source>
</evidence>
<dbReference type="GO" id="GO:0005743">
    <property type="term" value="C:mitochondrial inner membrane"/>
    <property type="evidence" value="ECO:0007669"/>
    <property type="project" value="UniProtKB-ARBA"/>
</dbReference>
<feature type="region of interest" description="Disordered" evidence="8">
    <location>
        <begin position="188"/>
        <end position="220"/>
    </location>
</feature>
<dbReference type="NCBIfam" id="TIGR00002">
    <property type="entry name" value="S16"/>
    <property type="match status" value="1"/>
</dbReference>
<evidence type="ECO:0000256" key="4">
    <source>
        <dbReference type="ARBA" id="ARBA00023128"/>
    </source>
</evidence>
<evidence type="ECO:0000256" key="5">
    <source>
        <dbReference type="ARBA" id="ARBA00023274"/>
    </source>
</evidence>
<comment type="similarity">
    <text evidence="2">Belongs to the bacterial ribosomal protein bS16 family.</text>
</comment>
<organism evidence="9 10">
    <name type="scientific">Paragonimus heterotremus</name>
    <dbReference type="NCBI Taxonomy" id="100268"/>
    <lineage>
        <taxon>Eukaryota</taxon>
        <taxon>Metazoa</taxon>
        <taxon>Spiralia</taxon>
        <taxon>Lophotrochozoa</taxon>
        <taxon>Platyhelminthes</taxon>
        <taxon>Trematoda</taxon>
        <taxon>Digenea</taxon>
        <taxon>Plagiorchiida</taxon>
        <taxon>Troglotremata</taxon>
        <taxon>Troglotrematidae</taxon>
        <taxon>Paragonimus</taxon>
    </lineage>
</organism>
<gene>
    <name evidence="9" type="ORF">PHET_09285</name>
</gene>
<comment type="caution">
    <text evidence="9">The sequence shown here is derived from an EMBL/GenBank/DDBJ whole genome shotgun (WGS) entry which is preliminary data.</text>
</comment>
<dbReference type="PANTHER" id="PTHR12919">
    <property type="entry name" value="30S RIBOSOMAL PROTEIN S16"/>
    <property type="match status" value="1"/>
</dbReference>
<sequence>MTALLNCSVLKRSLLNVNITFLSGSSHLFWIGQAFASSDSLSICPGDKCVPGPDRPSSWWPHLPLCPGRRVVRMFPIRSRNRTRIVLVREGCTNRPFFTIQVRSNLCETKAQGIEQVGSWDPFPNKDHGEQLIALNLKRIAYWLGRGAEPSTRVAELLGLAGFLPVHPRSYLAAHRTRLATEAFLRRQHNEQTAESETTEPDAVAEVNESESDVTKRPDSVWRRGKEPPWWWYIGLP</sequence>
<keyword evidence="5" id="KW-0687">Ribonucleoprotein</keyword>
<keyword evidence="10" id="KW-1185">Reference proteome</keyword>
<evidence type="ECO:0000256" key="8">
    <source>
        <dbReference type="SAM" id="MobiDB-lite"/>
    </source>
</evidence>
<dbReference type="Pfam" id="PF00886">
    <property type="entry name" value="Ribosomal_S16"/>
    <property type="match status" value="1"/>
</dbReference>
<dbReference type="FunFam" id="3.30.1320.10:FF:000004">
    <property type="entry name" value="28S ribosomal protein S16, mitochondrial"/>
    <property type="match status" value="1"/>
</dbReference>
<dbReference type="InterPro" id="IPR000307">
    <property type="entry name" value="Ribosomal_bS16"/>
</dbReference>
<evidence type="ECO:0000256" key="2">
    <source>
        <dbReference type="ARBA" id="ARBA00006668"/>
    </source>
</evidence>
<dbReference type="AlphaFoldDB" id="A0A8J4TB53"/>
<dbReference type="GO" id="GO:0005763">
    <property type="term" value="C:mitochondrial small ribosomal subunit"/>
    <property type="evidence" value="ECO:0007669"/>
    <property type="project" value="TreeGrafter"/>
</dbReference>
<evidence type="ECO:0000256" key="3">
    <source>
        <dbReference type="ARBA" id="ARBA00022980"/>
    </source>
</evidence>
<dbReference type="PANTHER" id="PTHR12919:SF20">
    <property type="entry name" value="SMALL RIBOSOMAL SUBUNIT PROTEIN BS16M"/>
    <property type="match status" value="1"/>
</dbReference>
<accession>A0A8J4TB53</accession>
<proteinExistence type="inferred from homology"/>
<keyword evidence="3 9" id="KW-0689">Ribosomal protein</keyword>
<name>A0A8J4TB53_9TREM</name>
<evidence type="ECO:0000313" key="9">
    <source>
        <dbReference type="EMBL" id="KAF5397859.1"/>
    </source>
</evidence>
<evidence type="ECO:0000313" key="10">
    <source>
        <dbReference type="Proteomes" id="UP000748531"/>
    </source>
</evidence>
<dbReference type="GO" id="GO:0032543">
    <property type="term" value="P:mitochondrial translation"/>
    <property type="evidence" value="ECO:0007669"/>
    <property type="project" value="TreeGrafter"/>
</dbReference>
<evidence type="ECO:0000256" key="6">
    <source>
        <dbReference type="ARBA" id="ARBA00035263"/>
    </source>
</evidence>
<dbReference type="Gene3D" id="3.30.1320.10">
    <property type="match status" value="1"/>
</dbReference>
<dbReference type="Proteomes" id="UP000748531">
    <property type="component" value="Unassembled WGS sequence"/>
</dbReference>
<dbReference type="GO" id="GO:0003735">
    <property type="term" value="F:structural constituent of ribosome"/>
    <property type="evidence" value="ECO:0007669"/>
    <property type="project" value="InterPro"/>
</dbReference>
<comment type="subcellular location">
    <subcellularLocation>
        <location evidence="1">Mitochondrion</location>
    </subcellularLocation>
</comment>
<dbReference type="OrthoDB" id="407221at2759"/>